<dbReference type="RefSeq" id="WP_190725336.1">
    <property type="nucleotide sequence ID" value="NZ_CP061539.1"/>
</dbReference>
<dbReference type="EMBL" id="CP061539">
    <property type="protein sequence ID" value="QNV38740.1"/>
    <property type="molecule type" value="Genomic_DNA"/>
</dbReference>
<proteinExistence type="predicted"/>
<keyword evidence="3" id="KW-1185">Reference proteome</keyword>
<gene>
    <name evidence="2" type="ORF">IDM49_05735</name>
</gene>
<evidence type="ECO:0000256" key="1">
    <source>
        <dbReference type="SAM" id="MobiDB-lite"/>
    </source>
</evidence>
<evidence type="ECO:0000313" key="3">
    <source>
        <dbReference type="Proteomes" id="UP000516404"/>
    </source>
</evidence>
<name>A0A7H2BGE4_9MICC</name>
<protein>
    <submittedName>
        <fullName evidence="2">Uncharacterized protein</fullName>
    </submittedName>
</protein>
<dbReference type="KEGG" id="rter:IDM49_05735"/>
<reference evidence="2 3" key="1">
    <citation type="submission" date="2020-09" db="EMBL/GenBank/DDBJ databases">
        <title>Investigation of environmental microbes.</title>
        <authorList>
            <person name="Ou Y."/>
            <person name="Kang Q."/>
        </authorList>
    </citation>
    <scope>NUCLEOTIDE SEQUENCE [LARGE SCALE GENOMIC DNA]</scope>
    <source>
        <strain evidence="2 3">KJZ-14</strain>
    </source>
</reference>
<sequence>MKRDWLNRLKEGHEQSNKMRDELTKTAQEISETWEKEATDAIQNGNEEAFIASSTNVGLNLLQLEQAKNTIAIDTLNVALIEILNALRDIHQLLEERKDAEK</sequence>
<feature type="region of interest" description="Disordered" evidence="1">
    <location>
        <begin position="1"/>
        <end position="21"/>
    </location>
</feature>
<accession>A0A7H2BGE4</accession>
<evidence type="ECO:0000313" key="2">
    <source>
        <dbReference type="EMBL" id="QNV38740.1"/>
    </source>
</evidence>
<dbReference type="AlphaFoldDB" id="A0A7H2BGE4"/>
<dbReference type="Proteomes" id="UP000516404">
    <property type="component" value="Chromosome"/>
</dbReference>
<dbReference type="GeneID" id="96623730"/>
<organism evidence="2 3">
    <name type="scientific">Rothia terrae</name>
    <dbReference type="NCBI Taxonomy" id="396015"/>
    <lineage>
        <taxon>Bacteria</taxon>
        <taxon>Bacillati</taxon>
        <taxon>Actinomycetota</taxon>
        <taxon>Actinomycetes</taxon>
        <taxon>Micrococcales</taxon>
        <taxon>Micrococcaceae</taxon>
        <taxon>Rothia</taxon>
    </lineage>
</organism>